<dbReference type="EMBL" id="QCYH01000005">
    <property type="protein sequence ID" value="PVA10201.1"/>
    <property type="molecule type" value="Genomic_DNA"/>
</dbReference>
<dbReference type="RefSeq" id="WP_108692283.1">
    <property type="nucleotide sequence ID" value="NZ_QCYH01000005.1"/>
</dbReference>
<dbReference type="SUPFAM" id="SSF47616">
    <property type="entry name" value="GST C-terminal domain-like"/>
    <property type="match status" value="1"/>
</dbReference>
<evidence type="ECO:0000313" key="3">
    <source>
        <dbReference type="Proteomes" id="UP000244446"/>
    </source>
</evidence>
<dbReference type="Gene3D" id="1.20.1050.10">
    <property type="match status" value="1"/>
</dbReference>
<dbReference type="GO" id="GO:0016740">
    <property type="term" value="F:transferase activity"/>
    <property type="evidence" value="ECO:0007669"/>
    <property type="project" value="UniProtKB-KW"/>
</dbReference>
<dbReference type="Proteomes" id="UP000244446">
    <property type="component" value="Unassembled WGS sequence"/>
</dbReference>
<gene>
    <name evidence="2" type="ORF">DC366_09795</name>
</gene>
<dbReference type="Gene3D" id="3.40.30.10">
    <property type="entry name" value="Glutaredoxin"/>
    <property type="match status" value="1"/>
</dbReference>
<dbReference type="SUPFAM" id="SSF52833">
    <property type="entry name" value="Thioredoxin-like"/>
    <property type="match status" value="1"/>
</dbReference>
<dbReference type="Pfam" id="PF13410">
    <property type="entry name" value="GST_C_2"/>
    <property type="match status" value="1"/>
</dbReference>
<name>A0A2T7G6Z0_9RHOB</name>
<dbReference type="GO" id="GO:0005737">
    <property type="term" value="C:cytoplasm"/>
    <property type="evidence" value="ECO:0007669"/>
    <property type="project" value="TreeGrafter"/>
</dbReference>
<keyword evidence="2" id="KW-0808">Transferase</keyword>
<dbReference type="OrthoDB" id="9795329at2"/>
<dbReference type="InterPro" id="IPR004045">
    <property type="entry name" value="Glutathione_S-Trfase_N"/>
</dbReference>
<dbReference type="AlphaFoldDB" id="A0A2T7G6Z0"/>
<dbReference type="PANTHER" id="PTHR43968">
    <property type="match status" value="1"/>
</dbReference>
<feature type="domain" description="GST N-terminal" evidence="1">
    <location>
        <begin position="1"/>
        <end position="82"/>
    </location>
</feature>
<dbReference type="InterPro" id="IPR050983">
    <property type="entry name" value="GST_Omega/HSP26"/>
</dbReference>
<comment type="caution">
    <text evidence="2">The sequence shown here is derived from an EMBL/GenBank/DDBJ whole genome shotgun (WGS) entry which is preliminary data.</text>
</comment>
<dbReference type="Pfam" id="PF13409">
    <property type="entry name" value="GST_N_2"/>
    <property type="match status" value="1"/>
</dbReference>
<reference evidence="2 3" key="1">
    <citation type="submission" date="2018-04" db="EMBL/GenBank/DDBJ databases">
        <title>Pelagivirga bohaiensis gen. nov., sp. nov., a bacterium isolated from the Bohai Sea.</title>
        <authorList>
            <person name="Ji X."/>
        </authorList>
    </citation>
    <scope>NUCLEOTIDE SEQUENCE [LARGE SCALE GENOMIC DNA]</scope>
    <source>
        <strain evidence="2 3">BH-SD19</strain>
    </source>
</reference>
<dbReference type="CDD" id="cd03049">
    <property type="entry name" value="GST_N_3"/>
    <property type="match status" value="1"/>
</dbReference>
<sequence length="200" mass="22543">MKLLMGPTSPFARKVAAVIHELQLADRIEQRIVTTTPLKSDPGVVAANPLGKIPSLIREDGCTLYDSRVICRYLDSLVGGTLYPKARQWETLTLEATGDAIMDAGVSMIYELRMRPDDKQWDGWMDAQWAKITAAMDALEGRWMSHLAGPLDIGQISVACALSYIEFRHGHREWRAARPQLATWLDVFCKRESMQKTRPE</sequence>
<dbReference type="PANTHER" id="PTHR43968:SF6">
    <property type="entry name" value="GLUTATHIONE S-TRANSFERASE OMEGA"/>
    <property type="match status" value="1"/>
</dbReference>
<organism evidence="2 3">
    <name type="scientific">Pelagivirga sediminicola</name>
    <dbReference type="NCBI Taxonomy" id="2170575"/>
    <lineage>
        <taxon>Bacteria</taxon>
        <taxon>Pseudomonadati</taxon>
        <taxon>Pseudomonadota</taxon>
        <taxon>Alphaproteobacteria</taxon>
        <taxon>Rhodobacterales</taxon>
        <taxon>Paracoccaceae</taxon>
        <taxon>Pelagivirga</taxon>
    </lineage>
</organism>
<evidence type="ECO:0000313" key="2">
    <source>
        <dbReference type="EMBL" id="PVA10201.1"/>
    </source>
</evidence>
<proteinExistence type="predicted"/>
<accession>A0A2T7G6Z0</accession>
<evidence type="ECO:0000259" key="1">
    <source>
        <dbReference type="PROSITE" id="PS50404"/>
    </source>
</evidence>
<keyword evidence="3" id="KW-1185">Reference proteome</keyword>
<dbReference type="InterPro" id="IPR036282">
    <property type="entry name" value="Glutathione-S-Trfase_C_sf"/>
</dbReference>
<dbReference type="CDD" id="cd03205">
    <property type="entry name" value="GST_C_6"/>
    <property type="match status" value="1"/>
</dbReference>
<dbReference type="InterPro" id="IPR036249">
    <property type="entry name" value="Thioredoxin-like_sf"/>
</dbReference>
<dbReference type="PROSITE" id="PS50404">
    <property type="entry name" value="GST_NTER"/>
    <property type="match status" value="1"/>
</dbReference>
<protein>
    <submittedName>
        <fullName evidence="2">Glutathione S-transferase</fullName>
    </submittedName>
</protein>